<dbReference type="InterPro" id="IPR015424">
    <property type="entry name" value="PyrdxlP-dep_Trfase"/>
</dbReference>
<evidence type="ECO:0000259" key="4">
    <source>
        <dbReference type="Pfam" id="PF00155"/>
    </source>
</evidence>
<dbReference type="GO" id="GO:0008483">
    <property type="term" value="F:transaminase activity"/>
    <property type="evidence" value="ECO:0007669"/>
    <property type="project" value="UniProtKB-KW"/>
</dbReference>
<dbReference type="GO" id="GO:0030170">
    <property type="term" value="F:pyridoxal phosphate binding"/>
    <property type="evidence" value="ECO:0007669"/>
    <property type="project" value="InterPro"/>
</dbReference>
<reference evidence="5 6" key="1">
    <citation type="submission" date="2019-07" db="EMBL/GenBank/DDBJ databases">
        <title>Genomic Encyclopedia of Archaeal and Bacterial Type Strains, Phase II (KMG-II): from individual species to whole genera.</title>
        <authorList>
            <person name="Goeker M."/>
        </authorList>
    </citation>
    <scope>NUCLEOTIDE SEQUENCE [LARGE SCALE GENOMIC DNA]</scope>
    <source>
        <strain evidence="5 6">ATCC BAA-252</strain>
    </source>
</reference>
<keyword evidence="6" id="KW-1185">Reference proteome</keyword>
<dbReference type="OrthoDB" id="9813612at2"/>
<comment type="cofactor">
    <cofactor evidence="1">
        <name>pyridoxal 5'-phosphate</name>
        <dbReference type="ChEBI" id="CHEBI:597326"/>
    </cofactor>
</comment>
<dbReference type="EMBL" id="VLLF01000008">
    <property type="protein sequence ID" value="TWI82739.1"/>
    <property type="molecule type" value="Genomic_DNA"/>
</dbReference>
<comment type="caution">
    <text evidence="5">The sequence shown here is derived from an EMBL/GenBank/DDBJ whole genome shotgun (WGS) entry which is preliminary data.</text>
</comment>
<dbReference type="InterPro" id="IPR015421">
    <property type="entry name" value="PyrdxlP-dep_Trfase_major"/>
</dbReference>
<feature type="domain" description="Aminotransferase class I/classII large" evidence="4">
    <location>
        <begin position="37"/>
        <end position="387"/>
    </location>
</feature>
<dbReference type="Gene3D" id="3.90.1150.10">
    <property type="entry name" value="Aspartate Aminotransferase, domain 1"/>
    <property type="match status" value="1"/>
</dbReference>
<organism evidence="5 6">
    <name type="scientific">Roseibium hamelinense</name>
    <dbReference type="NCBI Taxonomy" id="150831"/>
    <lineage>
        <taxon>Bacteria</taxon>
        <taxon>Pseudomonadati</taxon>
        <taxon>Pseudomonadota</taxon>
        <taxon>Alphaproteobacteria</taxon>
        <taxon>Hyphomicrobiales</taxon>
        <taxon>Stappiaceae</taxon>
        <taxon>Roseibium</taxon>
    </lineage>
</organism>
<dbReference type="Pfam" id="PF00155">
    <property type="entry name" value="Aminotran_1_2"/>
    <property type="match status" value="1"/>
</dbReference>
<dbReference type="SUPFAM" id="SSF53383">
    <property type="entry name" value="PLP-dependent transferases"/>
    <property type="match status" value="1"/>
</dbReference>
<dbReference type="Gene3D" id="3.40.640.10">
    <property type="entry name" value="Type I PLP-dependent aspartate aminotransferase-like (Major domain)"/>
    <property type="match status" value="1"/>
</dbReference>
<dbReference type="RefSeq" id="WP_145345401.1">
    <property type="nucleotide sequence ID" value="NZ_SMLY01000078.1"/>
</dbReference>
<gene>
    <name evidence="5" type="ORF">JM93_03253</name>
</gene>
<dbReference type="CDD" id="cd00609">
    <property type="entry name" value="AAT_like"/>
    <property type="match status" value="1"/>
</dbReference>
<sequence>MTVSTSSYRRGAALPSSNPFQRLAGLLGEDAPGLPPITLTIGEPQHAIPNFTADVLNAAMADFRRYPPINGTPEFRDTIADWLEKRYNIPGMIDRTHGVLPLNGSREGLSFGAIAARDQLGKDVEHPVVILPNPFYQTYAAAAHIADAEAVLLDARPGENFLPDINSLPQDLLDRTVAFYVASPTNPEGSVAGLDYWTRLIDLARKHNFFIFADECYSEIYRTSPPPGILEAAKTIGTGFSNIIVLNSLSKRSNLAGLRCGFAAGDPEFLSRWVKFRGLAAPQVPLPAQAVAVHAYRDENHVIENRRLYNEKYEAAEKHLSPILGPVTTEGGFFLWLNIAPWGSGEHVTQRLWGDVGLKVLPGSYLASNQSDGSNPGRDYIRVGLVAPIDHTETALERLAKWLGDNA</sequence>
<evidence type="ECO:0000313" key="6">
    <source>
        <dbReference type="Proteomes" id="UP000320593"/>
    </source>
</evidence>
<dbReference type="PANTHER" id="PTHR42832:SF3">
    <property type="entry name" value="L-GLUTAMINE--4-(METHYLSULFANYL)-2-OXOBUTANOATE AMINOTRANSFERASE"/>
    <property type="match status" value="1"/>
</dbReference>
<dbReference type="InterPro" id="IPR050881">
    <property type="entry name" value="LL-DAP_aminotransferase"/>
</dbReference>
<protein>
    <submittedName>
        <fullName evidence="5">Aspartate/methionine/tyrosine aminotransferase</fullName>
    </submittedName>
</protein>
<evidence type="ECO:0000256" key="1">
    <source>
        <dbReference type="ARBA" id="ARBA00001933"/>
    </source>
</evidence>
<dbReference type="InterPro" id="IPR004839">
    <property type="entry name" value="Aminotransferase_I/II_large"/>
</dbReference>
<dbReference type="InterPro" id="IPR015422">
    <property type="entry name" value="PyrdxlP-dep_Trfase_small"/>
</dbReference>
<evidence type="ECO:0000256" key="2">
    <source>
        <dbReference type="ARBA" id="ARBA00022576"/>
    </source>
</evidence>
<dbReference type="AlphaFoldDB" id="A0A562SN63"/>
<evidence type="ECO:0000256" key="3">
    <source>
        <dbReference type="ARBA" id="ARBA00022679"/>
    </source>
</evidence>
<proteinExistence type="predicted"/>
<keyword evidence="2 5" id="KW-0032">Aminotransferase</keyword>
<dbReference type="PANTHER" id="PTHR42832">
    <property type="entry name" value="AMINO ACID AMINOTRANSFERASE"/>
    <property type="match status" value="1"/>
</dbReference>
<dbReference type="Proteomes" id="UP000320593">
    <property type="component" value="Unassembled WGS sequence"/>
</dbReference>
<keyword evidence="3 5" id="KW-0808">Transferase</keyword>
<accession>A0A562SN63</accession>
<evidence type="ECO:0000313" key="5">
    <source>
        <dbReference type="EMBL" id="TWI82739.1"/>
    </source>
</evidence>
<name>A0A562SN63_9HYPH</name>